<gene>
    <name evidence="1" type="ORF">L6452_31348</name>
</gene>
<reference evidence="1 2" key="2">
    <citation type="journal article" date="2022" name="Mol. Ecol. Resour.">
        <title>The genomes of chicory, endive, great burdock and yacon provide insights into Asteraceae paleo-polyploidization history and plant inulin production.</title>
        <authorList>
            <person name="Fan W."/>
            <person name="Wang S."/>
            <person name="Wang H."/>
            <person name="Wang A."/>
            <person name="Jiang F."/>
            <person name="Liu H."/>
            <person name="Zhao H."/>
            <person name="Xu D."/>
            <person name="Zhang Y."/>
        </authorList>
    </citation>
    <scope>NUCLEOTIDE SEQUENCE [LARGE SCALE GENOMIC DNA]</scope>
    <source>
        <strain evidence="2">cv. Niubang</strain>
    </source>
</reference>
<evidence type="ECO:0000313" key="2">
    <source>
        <dbReference type="Proteomes" id="UP001055879"/>
    </source>
</evidence>
<evidence type="ECO:0000313" key="1">
    <source>
        <dbReference type="EMBL" id="KAI3698235.1"/>
    </source>
</evidence>
<accession>A0ACB8ZLN1</accession>
<protein>
    <submittedName>
        <fullName evidence="1">Uncharacterized protein</fullName>
    </submittedName>
</protein>
<comment type="caution">
    <text evidence="1">The sequence shown here is derived from an EMBL/GenBank/DDBJ whole genome shotgun (WGS) entry which is preliminary data.</text>
</comment>
<proteinExistence type="predicted"/>
<dbReference type="EMBL" id="CM042056">
    <property type="protein sequence ID" value="KAI3698235.1"/>
    <property type="molecule type" value="Genomic_DNA"/>
</dbReference>
<organism evidence="1 2">
    <name type="scientific">Arctium lappa</name>
    <name type="common">Greater burdock</name>
    <name type="synonym">Lappa major</name>
    <dbReference type="NCBI Taxonomy" id="4217"/>
    <lineage>
        <taxon>Eukaryota</taxon>
        <taxon>Viridiplantae</taxon>
        <taxon>Streptophyta</taxon>
        <taxon>Embryophyta</taxon>
        <taxon>Tracheophyta</taxon>
        <taxon>Spermatophyta</taxon>
        <taxon>Magnoliopsida</taxon>
        <taxon>eudicotyledons</taxon>
        <taxon>Gunneridae</taxon>
        <taxon>Pentapetalae</taxon>
        <taxon>asterids</taxon>
        <taxon>campanulids</taxon>
        <taxon>Asterales</taxon>
        <taxon>Asteraceae</taxon>
        <taxon>Carduoideae</taxon>
        <taxon>Cardueae</taxon>
        <taxon>Arctiinae</taxon>
        <taxon>Arctium</taxon>
    </lineage>
</organism>
<keyword evidence="2" id="KW-1185">Reference proteome</keyword>
<sequence length="279" mass="30744">MKVPFPPRQSQSQSQRRRIRNRRQCCAVLCLIPFLFFPSLRFYYNSSSTKGNRHKIMSDKGGKGGKSALKSPAYKGKDDNSAKLKGRKVQFDSEDLYDDKFDTNENGKSNGKDDTSFSKGGKGDKGGKAGKGSAKKEPPPLLLKVEQELPENAKCLMDCEAAQILQGIQEHMVLLSKDPTIKIPSSFDRALQYANRGNHYTNPQSARLVLESLKDQGLSDGEMCVIANTAVESVGEAFGLMPSLKAKKSKVKEPLRSALTELEKLKNVAESTKKAIVLD</sequence>
<name>A0ACB8ZLN1_ARCLA</name>
<reference evidence="2" key="1">
    <citation type="journal article" date="2022" name="Mol. Ecol. Resour.">
        <title>The genomes of chicory, endive, great burdock and yacon provide insights into Asteraceae palaeo-polyploidization history and plant inulin production.</title>
        <authorList>
            <person name="Fan W."/>
            <person name="Wang S."/>
            <person name="Wang H."/>
            <person name="Wang A."/>
            <person name="Jiang F."/>
            <person name="Liu H."/>
            <person name="Zhao H."/>
            <person name="Xu D."/>
            <person name="Zhang Y."/>
        </authorList>
    </citation>
    <scope>NUCLEOTIDE SEQUENCE [LARGE SCALE GENOMIC DNA]</scope>
    <source>
        <strain evidence="2">cv. Niubang</strain>
    </source>
</reference>
<dbReference type="Proteomes" id="UP001055879">
    <property type="component" value="Linkage Group LG10"/>
</dbReference>